<dbReference type="InterPro" id="IPR002902">
    <property type="entry name" value="GNK2"/>
</dbReference>
<evidence type="ECO:0000256" key="14">
    <source>
        <dbReference type="ARBA" id="ARBA00023180"/>
    </source>
</evidence>
<keyword evidence="14" id="KW-0325">Glycoprotein</keyword>
<dbReference type="FunFam" id="1.10.510.10:FF:000129">
    <property type="entry name" value="cysteine-rich receptor-like protein kinase 10"/>
    <property type="match status" value="1"/>
</dbReference>
<keyword evidence="7" id="KW-0677">Repeat</keyword>
<keyword evidence="11 16" id="KW-1133">Transmembrane helix</keyword>
<evidence type="ECO:0000256" key="6">
    <source>
        <dbReference type="ARBA" id="ARBA00022729"/>
    </source>
</evidence>
<dbReference type="InterPro" id="IPR001245">
    <property type="entry name" value="Ser-Thr/Tyr_kinase_cat_dom"/>
</dbReference>
<dbReference type="PROSITE" id="PS00108">
    <property type="entry name" value="PROTEIN_KINASE_ST"/>
    <property type="match status" value="1"/>
</dbReference>
<protein>
    <recommendedName>
        <fullName evidence="21">Protein kinase domain-containing protein</fullName>
    </recommendedName>
</protein>
<dbReference type="Pfam" id="PF07714">
    <property type="entry name" value="PK_Tyr_Ser-Thr"/>
    <property type="match status" value="1"/>
</dbReference>
<dbReference type="AlphaFoldDB" id="A0A6D2J369"/>
<keyword evidence="6" id="KW-0732">Signal</keyword>
<evidence type="ECO:0000256" key="1">
    <source>
        <dbReference type="ARBA" id="ARBA00004167"/>
    </source>
</evidence>
<comment type="caution">
    <text evidence="19">The sequence shown here is derived from an EMBL/GenBank/DDBJ whole genome shotgun (WGS) entry which is preliminary data.</text>
</comment>
<evidence type="ECO:0000256" key="7">
    <source>
        <dbReference type="ARBA" id="ARBA00022737"/>
    </source>
</evidence>
<dbReference type="PANTHER" id="PTHR27002:SF1041">
    <property type="entry name" value="CYSTEINE-RICH RECEPTOR-LIKE PROTEIN KINASE 17"/>
    <property type="match status" value="1"/>
</dbReference>
<sequence length="586" mass="64452">MGKKSSVSLCINPLFLAHNLDSYDKNRLLVLSTLASNVTAQDGYFNGSTGVGPDRVYAMGMCAPGAAPGACSSCINDATGNLLQGLSEPDQRIHMILCQGCISGAGLRGHIGVDALHSRCFFRRLQTLLESSVDYYKRWYPGKRGVIILRPSCFFRWELYRFSGAFDSATNATSPPPSPPSSVTNQANIQSRKANKRISGGVVAAIVIVIVVAIILIALGIVIFKRRKQNQANTLQTESVKLDLKTIEAATSNFAESNKLGEGGFGDVFKGVLPDGTEVAVKRLSKTSGQGETEFKNEVLVVAKLQHRNLVRLLGYSLEGEEKLLVYEFVSNKSLDYFLFDSMKRAQLDWTVRHKIINGITRGILYLHQDSRLTIIHRDLKASNILLDAKMNPKISDFGMARIFEMDQGGANTRRVVGTFGYMSPEYVNHGEFSTKSDVYSFGVLILEIISGKKNSSFHRMDGSVNNLVTYVWKLWKKNSLHELTDPSIQEECIGDDSKKDEVIRCIHIGLLCVQENPTDRPAMSEIHQMLTNSSLSLHAPKPPGFFFPNGPGANSLAQESGSSQFTSKSFTCSVDDVTITSVNPR</sequence>
<dbReference type="GO" id="GO:0004674">
    <property type="term" value="F:protein serine/threonine kinase activity"/>
    <property type="evidence" value="ECO:0007669"/>
    <property type="project" value="UniProtKB-KW"/>
</dbReference>
<evidence type="ECO:0000256" key="13">
    <source>
        <dbReference type="ARBA" id="ARBA00023170"/>
    </source>
</evidence>
<keyword evidence="13" id="KW-0675">Receptor</keyword>
<evidence type="ECO:0000256" key="9">
    <source>
        <dbReference type="ARBA" id="ARBA00022777"/>
    </source>
</evidence>
<comment type="subcellular location">
    <subcellularLocation>
        <location evidence="1">Membrane</location>
        <topology evidence="1">Single-pass membrane protein</topology>
    </subcellularLocation>
</comment>
<dbReference type="Proteomes" id="UP000467841">
    <property type="component" value="Unassembled WGS sequence"/>
</dbReference>
<keyword evidence="8 15" id="KW-0547">Nucleotide-binding</keyword>
<evidence type="ECO:0000313" key="19">
    <source>
        <dbReference type="EMBL" id="CAA7037462.1"/>
    </source>
</evidence>
<dbReference type="FunFam" id="3.30.200.20:FF:000959">
    <property type="entry name" value="Cysteine-rich receptor-like protein kinase 17"/>
    <property type="match status" value="1"/>
</dbReference>
<dbReference type="CDD" id="cd14066">
    <property type="entry name" value="STKc_IRAK"/>
    <property type="match status" value="1"/>
</dbReference>
<dbReference type="Gene3D" id="3.30.430.20">
    <property type="entry name" value="Gnk2 domain, C-X8-C-X2-C motif"/>
    <property type="match status" value="1"/>
</dbReference>
<evidence type="ECO:0000256" key="2">
    <source>
        <dbReference type="ARBA" id="ARBA00022527"/>
    </source>
</evidence>
<dbReference type="InterPro" id="IPR000719">
    <property type="entry name" value="Prot_kinase_dom"/>
</dbReference>
<evidence type="ECO:0000256" key="8">
    <source>
        <dbReference type="ARBA" id="ARBA00022741"/>
    </source>
</evidence>
<keyword evidence="9" id="KW-0418">Kinase</keyword>
<evidence type="ECO:0000256" key="12">
    <source>
        <dbReference type="ARBA" id="ARBA00023136"/>
    </source>
</evidence>
<keyword evidence="3" id="KW-0597">Phosphoprotein</keyword>
<feature type="domain" description="Gnk2-homologous" evidence="18">
    <location>
        <begin position="4"/>
        <end position="110"/>
    </location>
</feature>
<dbReference type="SUPFAM" id="SSF56112">
    <property type="entry name" value="Protein kinase-like (PK-like)"/>
    <property type="match status" value="1"/>
</dbReference>
<evidence type="ECO:0008006" key="21">
    <source>
        <dbReference type="Google" id="ProtNLM"/>
    </source>
</evidence>
<dbReference type="CDD" id="cd23509">
    <property type="entry name" value="Gnk2-like"/>
    <property type="match status" value="1"/>
</dbReference>
<dbReference type="OrthoDB" id="688481at2759"/>
<dbReference type="Gene3D" id="3.30.200.20">
    <property type="entry name" value="Phosphorylase Kinase, domain 1"/>
    <property type="match status" value="1"/>
</dbReference>
<keyword evidence="12 16" id="KW-0472">Membrane</keyword>
<reference evidence="19" key="1">
    <citation type="submission" date="2020-01" db="EMBL/GenBank/DDBJ databases">
        <authorList>
            <person name="Mishra B."/>
        </authorList>
    </citation>
    <scope>NUCLEOTIDE SEQUENCE [LARGE SCALE GENOMIC DNA]</scope>
</reference>
<dbReference type="InterPro" id="IPR008271">
    <property type="entry name" value="Ser/Thr_kinase_AS"/>
</dbReference>
<dbReference type="PROSITE" id="PS00107">
    <property type="entry name" value="PROTEIN_KINASE_ATP"/>
    <property type="match status" value="1"/>
</dbReference>
<dbReference type="InterPro" id="IPR017441">
    <property type="entry name" value="Protein_kinase_ATP_BS"/>
</dbReference>
<proteinExistence type="predicted"/>
<evidence type="ECO:0000256" key="15">
    <source>
        <dbReference type="PROSITE-ProRule" id="PRU10141"/>
    </source>
</evidence>
<keyword evidence="5 16" id="KW-0812">Transmembrane</keyword>
<dbReference type="InterPro" id="IPR011009">
    <property type="entry name" value="Kinase-like_dom_sf"/>
</dbReference>
<evidence type="ECO:0000256" key="10">
    <source>
        <dbReference type="ARBA" id="ARBA00022840"/>
    </source>
</evidence>
<feature type="binding site" evidence="15">
    <location>
        <position position="282"/>
    </location>
    <ligand>
        <name>ATP</name>
        <dbReference type="ChEBI" id="CHEBI:30616"/>
    </ligand>
</feature>
<dbReference type="InterPro" id="IPR038408">
    <property type="entry name" value="GNK2_sf"/>
</dbReference>
<evidence type="ECO:0000256" key="4">
    <source>
        <dbReference type="ARBA" id="ARBA00022679"/>
    </source>
</evidence>
<keyword evidence="10 15" id="KW-0067">ATP-binding</keyword>
<dbReference type="GO" id="GO:0042742">
    <property type="term" value="P:defense response to bacterium"/>
    <property type="evidence" value="ECO:0007669"/>
    <property type="project" value="TreeGrafter"/>
</dbReference>
<evidence type="ECO:0000259" key="17">
    <source>
        <dbReference type="PROSITE" id="PS50011"/>
    </source>
</evidence>
<keyword evidence="4" id="KW-0808">Transferase</keyword>
<dbReference type="Gene3D" id="1.10.510.10">
    <property type="entry name" value="Transferase(Phosphotransferase) domain 1"/>
    <property type="match status" value="1"/>
</dbReference>
<evidence type="ECO:0000256" key="5">
    <source>
        <dbReference type="ARBA" id="ARBA00022692"/>
    </source>
</evidence>
<evidence type="ECO:0000256" key="3">
    <source>
        <dbReference type="ARBA" id="ARBA00022553"/>
    </source>
</evidence>
<evidence type="ECO:0000256" key="16">
    <source>
        <dbReference type="SAM" id="Phobius"/>
    </source>
</evidence>
<accession>A0A6D2J369</accession>
<dbReference type="GO" id="GO:0005524">
    <property type="term" value="F:ATP binding"/>
    <property type="evidence" value="ECO:0007669"/>
    <property type="project" value="UniProtKB-UniRule"/>
</dbReference>
<dbReference type="PROSITE" id="PS50011">
    <property type="entry name" value="PROTEIN_KINASE_DOM"/>
    <property type="match status" value="1"/>
</dbReference>
<dbReference type="PANTHER" id="PTHR27002">
    <property type="entry name" value="RECEPTOR-LIKE SERINE/THREONINE-PROTEIN KINASE SD1-8"/>
    <property type="match status" value="1"/>
</dbReference>
<evidence type="ECO:0000259" key="18">
    <source>
        <dbReference type="PROSITE" id="PS51473"/>
    </source>
</evidence>
<dbReference type="EMBL" id="CACVBM020001174">
    <property type="protein sequence ID" value="CAA7037462.1"/>
    <property type="molecule type" value="Genomic_DNA"/>
</dbReference>
<dbReference type="GO" id="GO:0005886">
    <property type="term" value="C:plasma membrane"/>
    <property type="evidence" value="ECO:0007669"/>
    <property type="project" value="TreeGrafter"/>
</dbReference>
<gene>
    <name evidence="19" type="ORF">MERR_LOCUS24697</name>
</gene>
<feature type="transmembrane region" description="Helical" evidence="16">
    <location>
        <begin position="202"/>
        <end position="224"/>
    </location>
</feature>
<dbReference type="PROSITE" id="PS51473">
    <property type="entry name" value="GNK2"/>
    <property type="match status" value="1"/>
</dbReference>
<feature type="domain" description="Protein kinase" evidence="17">
    <location>
        <begin position="254"/>
        <end position="531"/>
    </location>
</feature>
<keyword evidence="2" id="KW-0723">Serine/threonine-protein kinase</keyword>
<dbReference type="SMART" id="SM00220">
    <property type="entry name" value="S_TKc"/>
    <property type="match status" value="1"/>
</dbReference>
<evidence type="ECO:0000256" key="11">
    <source>
        <dbReference type="ARBA" id="ARBA00022989"/>
    </source>
</evidence>
<dbReference type="Pfam" id="PF01657">
    <property type="entry name" value="Stress-antifung"/>
    <property type="match status" value="1"/>
</dbReference>
<name>A0A6D2J369_9BRAS</name>
<evidence type="ECO:0000313" key="20">
    <source>
        <dbReference type="Proteomes" id="UP000467841"/>
    </source>
</evidence>
<keyword evidence="20" id="KW-1185">Reference proteome</keyword>
<organism evidence="19 20">
    <name type="scientific">Microthlaspi erraticum</name>
    <dbReference type="NCBI Taxonomy" id="1685480"/>
    <lineage>
        <taxon>Eukaryota</taxon>
        <taxon>Viridiplantae</taxon>
        <taxon>Streptophyta</taxon>
        <taxon>Embryophyta</taxon>
        <taxon>Tracheophyta</taxon>
        <taxon>Spermatophyta</taxon>
        <taxon>Magnoliopsida</taxon>
        <taxon>eudicotyledons</taxon>
        <taxon>Gunneridae</taxon>
        <taxon>Pentapetalae</taxon>
        <taxon>rosids</taxon>
        <taxon>malvids</taxon>
        <taxon>Brassicales</taxon>
        <taxon>Brassicaceae</taxon>
        <taxon>Coluteocarpeae</taxon>
        <taxon>Microthlaspi</taxon>
    </lineage>
</organism>